<keyword evidence="4" id="KW-1185">Reference proteome</keyword>
<dbReference type="RefSeq" id="WP_343797924.1">
    <property type="nucleotide sequence ID" value="NZ_BAAADJ010000017.1"/>
</dbReference>
<keyword evidence="1" id="KW-0472">Membrane</keyword>
<feature type="transmembrane region" description="Helical" evidence="1">
    <location>
        <begin position="174"/>
        <end position="196"/>
    </location>
</feature>
<evidence type="ECO:0000313" key="3">
    <source>
        <dbReference type="EMBL" id="GAA0325928.1"/>
    </source>
</evidence>
<feature type="transmembrane region" description="Helical" evidence="1">
    <location>
        <begin position="236"/>
        <end position="253"/>
    </location>
</feature>
<proteinExistence type="predicted"/>
<dbReference type="EMBL" id="BAAADJ010000017">
    <property type="protein sequence ID" value="GAA0325928.1"/>
    <property type="molecule type" value="Genomic_DNA"/>
</dbReference>
<name>A0ABN0W6A8_9BACI</name>
<accession>A0ABN0W6A8</accession>
<evidence type="ECO:0000256" key="1">
    <source>
        <dbReference type="SAM" id="Phobius"/>
    </source>
</evidence>
<comment type="caution">
    <text evidence="3">The sequence shown here is derived from an EMBL/GenBank/DDBJ whole genome shotgun (WGS) entry which is preliminary data.</text>
</comment>
<organism evidence="3 4">
    <name type="scientific">Bacillus carboniphilus</name>
    <dbReference type="NCBI Taxonomy" id="86663"/>
    <lineage>
        <taxon>Bacteria</taxon>
        <taxon>Bacillati</taxon>
        <taxon>Bacillota</taxon>
        <taxon>Bacilli</taxon>
        <taxon>Bacillales</taxon>
        <taxon>Bacillaceae</taxon>
        <taxon>Bacillus</taxon>
    </lineage>
</organism>
<feature type="transmembrane region" description="Helical" evidence="1">
    <location>
        <begin position="102"/>
        <end position="120"/>
    </location>
</feature>
<keyword evidence="1" id="KW-0812">Transmembrane</keyword>
<feature type="transmembrane region" description="Helical" evidence="1">
    <location>
        <begin position="202"/>
        <end position="224"/>
    </location>
</feature>
<reference evidence="3 4" key="1">
    <citation type="journal article" date="2019" name="Int. J. Syst. Evol. Microbiol.">
        <title>The Global Catalogue of Microorganisms (GCM) 10K type strain sequencing project: providing services to taxonomists for standard genome sequencing and annotation.</title>
        <authorList>
            <consortium name="The Broad Institute Genomics Platform"/>
            <consortium name="The Broad Institute Genome Sequencing Center for Infectious Disease"/>
            <person name="Wu L."/>
            <person name="Ma J."/>
        </authorList>
    </citation>
    <scope>NUCLEOTIDE SEQUENCE [LARGE SCALE GENOMIC DNA]</scope>
    <source>
        <strain evidence="3 4">JCM 9731</strain>
    </source>
</reference>
<feature type="domain" description="Zinc-ribbon" evidence="2">
    <location>
        <begin position="2"/>
        <end position="24"/>
    </location>
</feature>
<protein>
    <recommendedName>
        <fullName evidence="2">Zinc-ribbon domain-containing protein</fullName>
    </recommendedName>
</protein>
<evidence type="ECO:0000313" key="4">
    <source>
        <dbReference type="Proteomes" id="UP001500782"/>
    </source>
</evidence>
<evidence type="ECO:0000259" key="2">
    <source>
        <dbReference type="Pfam" id="PF13240"/>
    </source>
</evidence>
<dbReference type="Proteomes" id="UP001500782">
    <property type="component" value="Unassembled WGS sequence"/>
</dbReference>
<feature type="transmembrane region" description="Helical" evidence="1">
    <location>
        <begin position="140"/>
        <end position="162"/>
    </location>
</feature>
<dbReference type="InterPro" id="IPR026870">
    <property type="entry name" value="Zinc_ribbon_dom"/>
</dbReference>
<dbReference type="Pfam" id="PF13240">
    <property type="entry name" value="Zn_Ribbon_1"/>
    <property type="match status" value="1"/>
</dbReference>
<gene>
    <name evidence="3" type="ORF">GCM10008967_15630</name>
</gene>
<sequence length="273" mass="29941">MFCGKCGHNNATDAKFCVKCGSSLSAEATSHPATNQTQDEMAATTVTVTQHQPASQGNANTQQYLEKGKVISKQYFSYFLSGLKQPVAVAEKVNKSELTNGLITLVIYSLMIPLMIYFAVKNAFKDSFFGPVEISFVDVVIIPTFILVIFLAVIGLIIFGVIKIGGSSVSYLDVLSRYGAFQIVPTAFLFVALIFSLLGSEVLFSIFFALCVLGSTTIIPLMIYSYKRDGKGLDTFYSILLAYIGIIILYLILGEQAFEAFESFMYSFDPFGF</sequence>
<keyword evidence="1" id="KW-1133">Transmembrane helix</keyword>